<dbReference type="Proteomes" id="UP000054544">
    <property type="component" value="Unassembled WGS sequence"/>
</dbReference>
<feature type="non-terminal residue" evidence="1">
    <location>
        <position position="53"/>
    </location>
</feature>
<proteinExistence type="predicted"/>
<keyword evidence="2" id="KW-1185">Reference proteome</keyword>
<name>A0A0D9NL59_METAN</name>
<evidence type="ECO:0000313" key="1">
    <source>
        <dbReference type="EMBL" id="KJK73355.1"/>
    </source>
</evidence>
<accession>A0A0D9NL59</accession>
<dbReference type="EMBL" id="KE384917">
    <property type="protein sequence ID" value="KJK73355.1"/>
    <property type="molecule type" value="Genomic_DNA"/>
</dbReference>
<organism evidence="1 2">
    <name type="scientific">Metarhizium anisopliae BRIP 53293</name>
    <dbReference type="NCBI Taxonomy" id="1291518"/>
    <lineage>
        <taxon>Eukaryota</taxon>
        <taxon>Fungi</taxon>
        <taxon>Dikarya</taxon>
        <taxon>Ascomycota</taxon>
        <taxon>Pezizomycotina</taxon>
        <taxon>Sordariomycetes</taxon>
        <taxon>Hypocreomycetidae</taxon>
        <taxon>Hypocreales</taxon>
        <taxon>Clavicipitaceae</taxon>
        <taxon>Metarhizium</taxon>
    </lineage>
</organism>
<evidence type="ECO:0000313" key="2">
    <source>
        <dbReference type="Proteomes" id="UP000054544"/>
    </source>
</evidence>
<dbReference type="AlphaFoldDB" id="A0A0D9NL59"/>
<reference evidence="2" key="1">
    <citation type="journal article" date="2014" name="BMC Genomics">
        <title>The genome sequence of the biocontrol fungus Metarhizium anisopliae and comparative genomics of Metarhizium species.</title>
        <authorList>
            <person name="Pattemore J.A."/>
            <person name="Hane J.K."/>
            <person name="Williams A.H."/>
            <person name="Wilson B.A."/>
            <person name="Stodart B.J."/>
            <person name="Ash G.J."/>
        </authorList>
    </citation>
    <scope>NUCLEOTIDE SEQUENCE [LARGE SCALE GENOMIC DNA]</scope>
    <source>
        <strain evidence="2">BRIP 53293</strain>
    </source>
</reference>
<gene>
    <name evidence="1" type="ORF">H634G_11470</name>
</gene>
<sequence length="53" mass="6096">MDDPTNAEKRIFKNNTRRTCNWDNIASAIEALLPRGEEFSFDSSWGDLGTLYK</sequence>
<protein>
    <submittedName>
        <fullName evidence="1">Uncharacterized protein</fullName>
    </submittedName>
</protein>